<dbReference type="RefSeq" id="XP_009791488.1">
    <property type="nucleotide sequence ID" value="XM_009793186.1"/>
</dbReference>
<proteinExistence type="predicted"/>
<evidence type="ECO:0000313" key="1">
    <source>
        <dbReference type="Proteomes" id="UP000189701"/>
    </source>
</evidence>
<keyword evidence="1" id="KW-1185">Reference proteome</keyword>
<accession>A0A1U7XKU1</accession>
<protein>
    <submittedName>
        <fullName evidence="2 3">Uncharacterized protein LOC104238723 isoform X1</fullName>
    </submittedName>
</protein>
<dbReference type="OrthoDB" id="10411450at2759"/>
<name>A0A1U7XKU1_NICSY</name>
<organism evidence="1 3">
    <name type="scientific">Nicotiana sylvestris</name>
    <name type="common">Wood tobacco</name>
    <name type="synonym">South American tobacco</name>
    <dbReference type="NCBI Taxonomy" id="4096"/>
    <lineage>
        <taxon>Eukaryota</taxon>
        <taxon>Viridiplantae</taxon>
        <taxon>Streptophyta</taxon>
        <taxon>Embryophyta</taxon>
        <taxon>Tracheophyta</taxon>
        <taxon>Spermatophyta</taxon>
        <taxon>Magnoliopsida</taxon>
        <taxon>eudicotyledons</taxon>
        <taxon>Gunneridae</taxon>
        <taxon>Pentapetalae</taxon>
        <taxon>asterids</taxon>
        <taxon>lamiids</taxon>
        <taxon>Solanales</taxon>
        <taxon>Solanaceae</taxon>
        <taxon>Nicotianoideae</taxon>
        <taxon>Nicotianeae</taxon>
        <taxon>Nicotiana</taxon>
    </lineage>
</organism>
<dbReference type="AlphaFoldDB" id="A0A1U7XKU1"/>
<dbReference type="RefSeq" id="XP_009791493.1">
    <property type="nucleotide sequence ID" value="XM_009793191.1"/>
</dbReference>
<evidence type="ECO:0000313" key="3">
    <source>
        <dbReference type="RefSeq" id="XP_009791493.1"/>
    </source>
</evidence>
<evidence type="ECO:0000313" key="2">
    <source>
        <dbReference type="RefSeq" id="XP_009791488.1"/>
    </source>
</evidence>
<sequence length="363" mass="40246">MRIQESKGNLEGTDVVTGGTDVEAIFRDIEKGNIILDSPEVEQGIPIENVNTTSGGMERELETALTTLFEMRIQGSKGNLEGTDAVTGGTDVKAIFRDIEKGNITLDSPEVEQGIPILNVNATSGAKEREPETGLATLSEMCIQESKGNLDGIGRKLNEKEPLVVHEIIEKIQQGKLYTRKRKRKSVDSCPNFNILTQSSQSSYNVFDHEPTIDRTPAEQSVVADMQNSDSDKKIVLYSSGDEGVYVSPLKIAKSVSQLDDNSDQQTTLKPEIKNMEVGGENEKLNFASYKGKEVSGGQVQQIAQSAYVEEELLGRGKRIRNASWHLKSPYKGTSKGMNWSSKYVRRCCWHYRKKSNLLRIIL</sequence>
<reference evidence="1" key="1">
    <citation type="journal article" date="2013" name="Genome Biol.">
        <title>Reference genomes and transcriptomes of Nicotiana sylvestris and Nicotiana tomentosiformis.</title>
        <authorList>
            <person name="Sierro N."/>
            <person name="Battey J.N."/>
            <person name="Ouadi S."/>
            <person name="Bovet L."/>
            <person name="Goepfert S."/>
            <person name="Bakaher N."/>
            <person name="Peitsch M.C."/>
            <person name="Ivanov N.V."/>
        </authorList>
    </citation>
    <scope>NUCLEOTIDE SEQUENCE [LARGE SCALE GENOMIC DNA]</scope>
</reference>
<reference evidence="2 3" key="2">
    <citation type="submission" date="2025-04" db="UniProtKB">
        <authorList>
            <consortium name="RefSeq"/>
        </authorList>
    </citation>
    <scope>IDENTIFICATION</scope>
    <source>
        <tissue evidence="2 3">Leaf</tissue>
    </source>
</reference>
<gene>
    <name evidence="2 3" type="primary">LOC104238723</name>
</gene>
<dbReference type="Proteomes" id="UP000189701">
    <property type="component" value="Unplaced"/>
</dbReference>